<dbReference type="PROSITE" id="PS51257">
    <property type="entry name" value="PROKAR_LIPOPROTEIN"/>
    <property type="match status" value="1"/>
</dbReference>
<protein>
    <recommendedName>
        <fullName evidence="3">F-box domain-containing protein</fullName>
    </recommendedName>
</protein>
<proteinExistence type="predicted"/>
<accession>A0A9P7EAL5</accession>
<sequence length="351" mass="39709">MWDTLSRYTSRVYSITQIGDSTFIGPLSLIILSCPLAPASLFPNICQLTWHADTAHGATEFLRMAFVPSLLSLNVRVSSASPAFFSVFSSLGTSCPHLQSMNLRYHRTIDEPSPNNSPFIIQPISQLHNLRNLEVWDLGFQGIQHMMLLRALQTIRLDFRTSSSSAWDVRSPSQLPGFQNLHLLGLDVNAFERPLNFLSSLTVIRTKKVLVSFTPRVAQSPARVSPMLSQFLAILQKRCDNNKLEHFTFIAFSNRMPGIRTEPGVLASLRAFSNLTHLDIGRGCDISMSDEELCYLTGAWPKLQVLRISLCHHRFGYYRSAYIPWANTCTSTLPRSNFARSCHRHHQARWD</sequence>
<evidence type="ECO:0000313" key="1">
    <source>
        <dbReference type="EMBL" id="KAG1816157.1"/>
    </source>
</evidence>
<evidence type="ECO:0008006" key="3">
    <source>
        <dbReference type="Google" id="ProtNLM"/>
    </source>
</evidence>
<gene>
    <name evidence="1" type="ORF">BJ212DRAFT_1504894</name>
</gene>
<comment type="caution">
    <text evidence="1">The sequence shown here is derived from an EMBL/GenBank/DDBJ whole genome shotgun (WGS) entry which is preliminary data.</text>
</comment>
<reference evidence="1" key="1">
    <citation type="journal article" date="2020" name="New Phytol.">
        <title>Comparative genomics reveals dynamic genome evolution in host specialist ectomycorrhizal fungi.</title>
        <authorList>
            <person name="Lofgren L.A."/>
            <person name="Nguyen N.H."/>
            <person name="Vilgalys R."/>
            <person name="Ruytinx J."/>
            <person name="Liao H.L."/>
            <person name="Branco S."/>
            <person name="Kuo A."/>
            <person name="LaButti K."/>
            <person name="Lipzen A."/>
            <person name="Andreopoulos W."/>
            <person name="Pangilinan J."/>
            <person name="Riley R."/>
            <person name="Hundley H."/>
            <person name="Na H."/>
            <person name="Barry K."/>
            <person name="Grigoriev I.V."/>
            <person name="Stajich J.E."/>
            <person name="Kennedy P.G."/>
        </authorList>
    </citation>
    <scope>NUCLEOTIDE SEQUENCE</scope>
    <source>
        <strain evidence="1">MN1</strain>
    </source>
</reference>
<dbReference type="GeneID" id="64635632"/>
<organism evidence="1 2">
    <name type="scientific">Suillus subaureus</name>
    <dbReference type="NCBI Taxonomy" id="48587"/>
    <lineage>
        <taxon>Eukaryota</taxon>
        <taxon>Fungi</taxon>
        <taxon>Dikarya</taxon>
        <taxon>Basidiomycota</taxon>
        <taxon>Agaricomycotina</taxon>
        <taxon>Agaricomycetes</taxon>
        <taxon>Agaricomycetidae</taxon>
        <taxon>Boletales</taxon>
        <taxon>Suillineae</taxon>
        <taxon>Suillaceae</taxon>
        <taxon>Suillus</taxon>
    </lineage>
</organism>
<keyword evidence="2" id="KW-1185">Reference proteome</keyword>
<dbReference type="Gene3D" id="3.80.10.10">
    <property type="entry name" value="Ribonuclease Inhibitor"/>
    <property type="match status" value="1"/>
</dbReference>
<dbReference type="AlphaFoldDB" id="A0A9P7EAL5"/>
<dbReference type="EMBL" id="JABBWG010000017">
    <property type="protein sequence ID" value="KAG1816157.1"/>
    <property type="molecule type" value="Genomic_DNA"/>
</dbReference>
<dbReference type="Proteomes" id="UP000807769">
    <property type="component" value="Unassembled WGS sequence"/>
</dbReference>
<dbReference type="SUPFAM" id="SSF52047">
    <property type="entry name" value="RNI-like"/>
    <property type="match status" value="1"/>
</dbReference>
<name>A0A9P7EAL5_9AGAM</name>
<evidence type="ECO:0000313" key="2">
    <source>
        <dbReference type="Proteomes" id="UP000807769"/>
    </source>
</evidence>
<dbReference type="RefSeq" id="XP_041192963.1">
    <property type="nucleotide sequence ID" value="XM_041341616.1"/>
</dbReference>
<dbReference type="InterPro" id="IPR032675">
    <property type="entry name" value="LRR_dom_sf"/>
</dbReference>
<dbReference type="OrthoDB" id="3543113at2759"/>